<dbReference type="InterPro" id="IPR029062">
    <property type="entry name" value="Class_I_gatase-like"/>
</dbReference>
<keyword evidence="1" id="KW-0456">Lyase</keyword>
<dbReference type="NCBIfam" id="NF008747">
    <property type="entry name" value="PRK11780.1"/>
    <property type="match status" value="1"/>
</dbReference>
<dbReference type="PANTHER" id="PTHR10224">
    <property type="entry name" value="ES1 PROTEIN HOMOLOG, MITOCHONDRIAL"/>
    <property type="match status" value="1"/>
</dbReference>
<organism evidence="1 2">
    <name type="scientific">Intestinicryptomonas porci</name>
    <dbReference type="NCBI Taxonomy" id="2926320"/>
    <lineage>
        <taxon>Bacteria</taxon>
        <taxon>Pseudomonadati</taxon>
        <taxon>Verrucomicrobiota</taxon>
        <taxon>Opitutia</taxon>
        <taxon>Opitutales</taxon>
        <taxon>Intestinicryptomonaceae</taxon>
        <taxon>Intestinicryptomonas</taxon>
    </lineage>
</organism>
<evidence type="ECO:0000313" key="1">
    <source>
        <dbReference type="EMBL" id="MDX8415359.1"/>
    </source>
</evidence>
<dbReference type="Proteomes" id="UP001275932">
    <property type="component" value="Unassembled WGS sequence"/>
</dbReference>
<dbReference type="EC" id="4.2.1.-" evidence="1"/>
<proteinExistence type="predicted"/>
<name>A0ABU4WGL2_9BACT</name>
<gene>
    <name evidence="1" type="primary">elbB</name>
    <name evidence="1" type="ORF">MOX91_04085</name>
</gene>
<dbReference type="PANTHER" id="PTHR10224:SF12">
    <property type="entry name" value="GLYOXALASE ELBB"/>
    <property type="match status" value="1"/>
</dbReference>
<protein>
    <submittedName>
        <fullName evidence="1">Isoprenoid biosynthesis glyoxalase ElbB</fullName>
        <ecNumber evidence="1">4.2.1.-</ecNumber>
    </submittedName>
</protein>
<dbReference type="SUPFAM" id="SSF52317">
    <property type="entry name" value="Class I glutamine amidotransferase-like"/>
    <property type="match status" value="1"/>
</dbReference>
<evidence type="ECO:0000313" key="2">
    <source>
        <dbReference type="Proteomes" id="UP001275932"/>
    </source>
</evidence>
<sequence length="221" mass="23431">MPQKSKKKAAIILSGCGVFDGSEITEAVATIFGVCQAGAKPVFFAPNIEQAHTINHLSGEIESESRNVLKESARIARGEISDLKDFDANDVDAAIFVGGFGAAKNLSDFAFKGANASLNADVKRAVLKMFELKKPLGFVCISPASVGAVALGKFGATLTIGSDLQTAELIEKTGAKHKICDAKNFVKDPDFEVYSTPAYMLAQSPLDVLEGIGKMAREMLK</sequence>
<dbReference type="EMBL" id="JALBUT010000004">
    <property type="protein sequence ID" value="MDX8415359.1"/>
    <property type="molecule type" value="Genomic_DNA"/>
</dbReference>
<keyword evidence="2" id="KW-1185">Reference proteome</keyword>
<comment type="caution">
    <text evidence="1">The sequence shown here is derived from an EMBL/GenBank/DDBJ whole genome shotgun (WGS) entry which is preliminary data.</text>
</comment>
<reference evidence="1 2" key="1">
    <citation type="submission" date="2022-03" db="EMBL/GenBank/DDBJ databases">
        <title>Novel taxa within the pig intestine.</title>
        <authorList>
            <person name="Wylensek D."/>
            <person name="Bishof K."/>
            <person name="Afrizal A."/>
            <person name="Clavel T."/>
        </authorList>
    </citation>
    <scope>NUCLEOTIDE SEQUENCE [LARGE SCALE GENOMIC DNA]</scope>
    <source>
        <strain evidence="1 2">CLA-KB-P66</strain>
    </source>
</reference>
<accession>A0ABU4WGL2</accession>
<dbReference type="Gene3D" id="3.40.50.880">
    <property type="match status" value="1"/>
</dbReference>
<dbReference type="RefSeq" id="WP_370396806.1">
    <property type="nucleotide sequence ID" value="NZ_JALBUT010000004.1"/>
</dbReference>
<dbReference type="GO" id="GO:0016829">
    <property type="term" value="F:lyase activity"/>
    <property type="evidence" value="ECO:0007669"/>
    <property type="project" value="UniProtKB-KW"/>
</dbReference>